<dbReference type="EMBL" id="AAOE01000003">
    <property type="protein sequence ID" value="EAR10724.1"/>
    <property type="molecule type" value="Genomic_DNA"/>
</dbReference>
<evidence type="ECO:0000256" key="2">
    <source>
        <dbReference type="ARBA" id="ARBA00022679"/>
    </source>
</evidence>
<proteinExistence type="inferred from homology"/>
<keyword evidence="3" id="KW-0949">S-adenosyl-L-methionine</keyword>
<keyword evidence="3" id="KW-0694">RNA-binding</keyword>
<dbReference type="PANTHER" id="PTHR37426">
    <property type="entry name" value="RIBOSOMAL RNA LARGE SUBUNIT METHYLTRANSFERASE J"/>
    <property type="match status" value="1"/>
</dbReference>
<keyword evidence="2 3" id="KW-0808">Transferase</keyword>
<evidence type="ECO:0000256" key="3">
    <source>
        <dbReference type="HAMAP-Rule" id="MF_00934"/>
    </source>
</evidence>
<dbReference type="RefSeq" id="WP_008042057.1">
    <property type="nucleotide sequence ID" value="NZ_CH724149.1"/>
</dbReference>
<dbReference type="Gene3D" id="3.40.50.150">
    <property type="entry name" value="Vaccinia Virus protein VP39"/>
    <property type="match status" value="1"/>
</dbReference>
<organism evidence="4 5">
    <name type="scientific">Reinekea blandensis MED297</name>
    <dbReference type="NCBI Taxonomy" id="314283"/>
    <lineage>
        <taxon>Bacteria</taxon>
        <taxon>Pseudomonadati</taxon>
        <taxon>Pseudomonadota</taxon>
        <taxon>Gammaproteobacteria</taxon>
        <taxon>Oceanospirillales</taxon>
        <taxon>Saccharospirillaceae</taxon>
        <taxon>Reinekea</taxon>
    </lineage>
</organism>
<keyword evidence="1 3" id="KW-0489">Methyltransferase</keyword>
<dbReference type="GO" id="GO:0070475">
    <property type="term" value="P:rRNA base methylation"/>
    <property type="evidence" value="ECO:0007669"/>
    <property type="project" value="UniProtKB-UniRule"/>
</dbReference>
<dbReference type="GO" id="GO:0036307">
    <property type="term" value="F:23S rRNA (adenine(2030)-N(6))-methyltransferase activity"/>
    <property type="evidence" value="ECO:0007669"/>
    <property type="project" value="UniProtKB-UniRule"/>
</dbReference>
<feature type="binding site" evidence="3">
    <location>
        <position position="42"/>
    </location>
    <ligand>
        <name>S-adenosyl-L-methionine</name>
        <dbReference type="ChEBI" id="CHEBI:59789"/>
    </ligand>
</feature>
<dbReference type="Proteomes" id="UP000005953">
    <property type="component" value="Unassembled WGS sequence"/>
</dbReference>
<comment type="catalytic activity">
    <reaction evidence="3">
        <text>adenosine(2030) in 23S rRNA + S-adenosyl-L-methionine = N(6)-methyladenosine(2030) in 23S rRNA + S-adenosyl-L-homocysteine + H(+)</text>
        <dbReference type="Rhea" id="RHEA:43736"/>
        <dbReference type="Rhea" id="RHEA-COMP:10668"/>
        <dbReference type="Rhea" id="RHEA-COMP:10669"/>
        <dbReference type="ChEBI" id="CHEBI:15378"/>
        <dbReference type="ChEBI" id="CHEBI:57856"/>
        <dbReference type="ChEBI" id="CHEBI:59789"/>
        <dbReference type="ChEBI" id="CHEBI:74411"/>
        <dbReference type="ChEBI" id="CHEBI:74449"/>
        <dbReference type="EC" id="2.1.1.266"/>
    </reaction>
</comment>
<dbReference type="AlphaFoldDB" id="A4BBB1"/>
<sequence length="278" mass="31854">MLSYRHSYHAGNVADLIKHIVLVEMLSHLVKKETPFDYIDTHSGAGLYDLRSAQAQKTQEHIDGIQRLKPADYPELKTYFDIIRHLNKSSTIDFYPGSPLVAKHFIRPHDRGWLFELHPDDSNRLQKNFVDQKNIRVQPKDGYEGLNAVFPPKSKRGLVLIDPSYEVKAEYEWVAQAVMKAHGKFRQGIYAIWYPVVDRPTIQRLEKTLMKSGIRNIQRFELGVAPDSDTRGMTASGMIVINPPWTLFETMSNLLPRLAKDVTQTGGVFYKCDTLVVE</sequence>
<dbReference type="Pfam" id="PF04378">
    <property type="entry name" value="RsmJ"/>
    <property type="match status" value="1"/>
</dbReference>
<dbReference type="PANTHER" id="PTHR37426:SF1">
    <property type="entry name" value="RIBOSOMAL RNA LARGE SUBUNIT METHYLTRANSFERASE J"/>
    <property type="match status" value="1"/>
</dbReference>
<protein>
    <recommendedName>
        <fullName evidence="3">Ribosomal RNA large subunit methyltransferase J</fullName>
        <ecNumber evidence="3">2.1.1.266</ecNumber>
    </recommendedName>
    <alternativeName>
        <fullName evidence="3">23S rRNA (adenine(2030)-N6)-methyltransferase</fullName>
    </alternativeName>
    <alternativeName>
        <fullName evidence="3">23S rRNA m6A2030 methyltransferase</fullName>
    </alternativeName>
</protein>
<feature type="binding site" evidence="3">
    <location>
        <position position="162"/>
    </location>
    <ligand>
        <name>S-adenosyl-L-methionine</name>
        <dbReference type="ChEBI" id="CHEBI:59789"/>
    </ligand>
</feature>
<dbReference type="GO" id="GO:0005829">
    <property type="term" value="C:cytosol"/>
    <property type="evidence" value="ECO:0007669"/>
    <property type="project" value="TreeGrafter"/>
</dbReference>
<dbReference type="GO" id="GO:0003723">
    <property type="term" value="F:RNA binding"/>
    <property type="evidence" value="ECO:0007669"/>
    <property type="project" value="UniProtKB-UniRule"/>
</dbReference>
<feature type="binding site" evidence="3">
    <location>
        <position position="19"/>
    </location>
    <ligand>
        <name>S-adenosyl-L-methionine</name>
        <dbReference type="ChEBI" id="CHEBI:59789"/>
    </ligand>
</feature>
<dbReference type="HOGENOM" id="CLU_061769_0_0_6"/>
<dbReference type="InterPro" id="IPR007473">
    <property type="entry name" value="RlmJ"/>
</dbReference>
<evidence type="ECO:0000313" key="5">
    <source>
        <dbReference type="Proteomes" id="UP000005953"/>
    </source>
</evidence>
<feature type="binding site" evidence="3">
    <location>
        <position position="116"/>
    </location>
    <ligand>
        <name>S-adenosyl-L-methionine</name>
        <dbReference type="ChEBI" id="CHEBI:59789"/>
    </ligand>
</feature>
<comment type="function">
    <text evidence="3">Specifically methylates the adenine in position 2030 of 23S rRNA.</text>
</comment>
<dbReference type="InterPro" id="IPR029063">
    <property type="entry name" value="SAM-dependent_MTases_sf"/>
</dbReference>
<accession>A4BBB1</accession>
<dbReference type="OrthoDB" id="9791274at2"/>
<name>A4BBB1_9GAMM</name>
<comment type="similarity">
    <text evidence="3">Belongs to the RlmJ family.</text>
</comment>
<reference evidence="4 5" key="1">
    <citation type="submission" date="2006-02" db="EMBL/GenBank/DDBJ databases">
        <authorList>
            <person name="Pinhassi J."/>
            <person name="Pedros-Alio C."/>
            <person name="Ferriera S."/>
            <person name="Johnson J."/>
            <person name="Kravitz S."/>
            <person name="Halpern A."/>
            <person name="Remington K."/>
            <person name="Beeson K."/>
            <person name="Tran B."/>
            <person name="Rogers Y.-H."/>
            <person name="Friedman R."/>
            <person name="Venter J.C."/>
        </authorList>
    </citation>
    <scope>NUCLEOTIDE SEQUENCE [LARGE SCALE GENOMIC DNA]</scope>
    <source>
        <strain evidence="4 5">MED297</strain>
    </source>
</reference>
<evidence type="ECO:0000313" key="4">
    <source>
        <dbReference type="EMBL" id="EAR10724.1"/>
    </source>
</evidence>
<evidence type="ECO:0000256" key="1">
    <source>
        <dbReference type="ARBA" id="ARBA00022603"/>
    </source>
</evidence>
<feature type="binding site" evidence="3">
    <location>
        <position position="98"/>
    </location>
    <ligand>
        <name>S-adenosyl-L-methionine</name>
        <dbReference type="ChEBI" id="CHEBI:59789"/>
    </ligand>
</feature>
<dbReference type="InterPro" id="IPR002052">
    <property type="entry name" value="DNA_methylase_N6_adenine_CS"/>
</dbReference>
<keyword evidence="5" id="KW-1185">Reference proteome</keyword>
<gene>
    <name evidence="3" type="primary">rlmJ</name>
    <name evidence="4" type="ORF">MED297_11930</name>
</gene>
<dbReference type="HAMAP" id="MF_00934">
    <property type="entry name" value="23SrRNA_methyltr_J"/>
    <property type="match status" value="1"/>
</dbReference>
<feature type="site" description="Interaction with substrate rRNA" evidence="3">
    <location>
        <position position="4"/>
    </location>
</feature>
<dbReference type="PROSITE" id="PS00092">
    <property type="entry name" value="N6_MTASE"/>
    <property type="match status" value="1"/>
</dbReference>
<feature type="binding site" evidence="3">
    <location>
        <begin position="141"/>
        <end position="142"/>
    </location>
    <ligand>
        <name>S-adenosyl-L-methionine</name>
        <dbReference type="ChEBI" id="CHEBI:59789"/>
    </ligand>
</feature>
<comment type="caution">
    <text evidence="4">The sequence shown here is derived from an EMBL/GenBank/DDBJ whole genome shotgun (WGS) entry which is preliminary data.</text>
</comment>
<dbReference type="STRING" id="314283.MED297_11930"/>
<feature type="active site" description="Proton acceptor" evidence="3">
    <location>
        <position position="162"/>
    </location>
</feature>
<dbReference type="EC" id="2.1.1.266" evidence="3"/>
<dbReference type="SUPFAM" id="SSF53335">
    <property type="entry name" value="S-adenosyl-L-methionine-dependent methyltransferases"/>
    <property type="match status" value="1"/>
</dbReference>
<comment type="subunit">
    <text evidence="3">Monomer.</text>
</comment>
<keyword evidence="3" id="KW-0698">rRNA processing</keyword>